<keyword evidence="3" id="KW-1185">Reference proteome</keyword>
<gene>
    <name evidence="2" type="ORF">BC349_12575</name>
</gene>
<organism evidence="2 3">
    <name type="scientific">Flavihumibacter stibioxidans</name>
    <dbReference type="NCBI Taxonomy" id="1834163"/>
    <lineage>
        <taxon>Bacteria</taxon>
        <taxon>Pseudomonadati</taxon>
        <taxon>Bacteroidota</taxon>
        <taxon>Chitinophagia</taxon>
        <taxon>Chitinophagales</taxon>
        <taxon>Chitinophagaceae</taxon>
        <taxon>Flavihumibacter</taxon>
    </lineage>
</organism>
<dbReference type="Proteomes" id="UP000765802">
    <property type="component" value="Unassembled WGS sequence"/>
</dbReference>
<keyword evidence="1" id="KW-0732">Signal</keyword>
<comment type="caution">
    <text evidence="2">The sequence shown here is derived from an EMBL/GenBank/DDBJ whole genome shotgun (WGS) entry which is preliminary data.</text>
</comment>
<name>A0ABR7MBK5_9BACT</name>
<sequence length="213" mass="23790">MKQLTKQIVLSVLLLSSVIIVSAQKAADILNSSVPMVYLGVDFSEARVINDFSATAYDIKNRHFQGINQVVVNESDKFNWQKYLERSNISSDITVTQAVNNKIDENKISSTNTADESRLKESDIQGIVNGYELKDKTGVGLVVIMEALNKSGESAAMYITFIDLASKKVLYTERMVEKAGGFGFRNYYASTIYKAMQTIKKNKLKGWRSKFGS</sequence>
<dbReference type="RefSeq" id="WP_187257208.1">
    <property type="nucleotide sequence ID" value="NZ_JBHULF010000007.1"/>
</dbReference>
<accession>A0ABR7MBK5</accession>
<feature type="chain" id="PRO_5046068735" description="TNase-like domain-containing protein" evidence="1">
    <location>
        <begin position="26"/>
        <end position="213"/>
    </location>
</feature>
<dbReference type="EMBL" id="MBUA01000023">
    <property type="protein sequence ID" value="MBC6491889.1"/>
    <property type="molecule type" value="Genomic_DNA"/>
</dbReference>
<evidence type="ECO:0000256" key="1">
    <source>
        <dbReference type="SAM" id="SignalP"/>
    </source>
</evidence>
<reference evidence="2 3" key="1">
    <citation type="submission" date="2016-07" db="EMBL/GenBank/DDBJ databases">
        <title>Genome analysis of Flavihumibacter stibioxidans YS-17.</title>
        <authorList>
            <person name="Shi K."/>
            <person name="Han Y."/>
            <person name="Wang G."/>
        </authorList>
    </citation>
    <scope>NUCLEOTIDE SEQUENCE [LARGE SCALE GENOMIC DNA]</scope>
    <source>
        <strain evidence="2 3">YS-17</strain>
    </source>
</reference>
<proteinExistence type="predicted"/>
<evidence type="ECO:0008006" key="4">
    <source>
        <dbReference type="Google" id="ProtNLM"/>
    </source>
</evidence>
<protein>
    <recommendedName>
        <fullName evidence="4">TNase-like domain-containing protein</fullName>
    </recommendedName>
</protein>
<evidence type="ECO:0000313" key="3">
    <source>
        <dbReference type="Proteomes" id="UP000765802"/>
    </source>
</evidence>
<evidence type="ECO:0000313" key="2">
    <source>
        <dbReference type="EMBL" id="MBC6491889.1"/>
    </source>
</evidence>
<feature type="signal peptide" evidence="1">
    <location>
        <begin position="1"/>
        <end position="25"/>
    </location>
</feature>